<evidence type="ECO:0000313" key="7">
    <source>
        <dbReference type="Proteomes" id="UP001162162"/>
    </source>
</evidence>
<protein>
    <recommendedName>
        <fullName evidence="8">Proliferating cell nuclear antigen</fullName>
    </recommendedName>
</protein>
<sequence>MLFCAEITDFRIIHNVLRSVVMKDFALLRPMPEGLKITLDEMKCAEVSVTIPRDMFSMYNVDGSEEVIFKVSLKTLVDVLNIFGDDGNPNLKLTYKSMGSPLCLVMNHNDENIIVDCEIRTMNVDDYSGINLADECDTNKMVINANIFAELLHRLDNHADELKLCFSPNAPYFTLSTTGIAGESEVSISKNSESVTNFFV</sequence>
<dbReference type="Gene3D" id="3.70.10.10">
    <property type="match status" value="1"/>
</dbReference>
<dbReference type="GO" id="GO:0000077">
    <property type="term" value="P:DNA damage checkpoint signaling"/>
    <property type="evidence" value="ECO:0007669"/>
    <property type="project" value="InterPro"/>
</dbReference>
<keyword evidence="7" id="KW-1185">Reference proteome</keyword>
<organism evidence="6 7">
    <name type="scientific">Aromia moschata</name>
    <dbReference type="NCBI Taxonomy" id="1265417"/>
    <lineage>
        <taxon>Eukaryota</taxon>
        <taxon>Metazoa</taxon>
        <taxon>Ecdysozoa</taxon>
        <taxon>Arthropoda</taxon>
        <taxon>Hexapoda</taxon>
        <taxon>Insecta</taxon>
        <taxon>Pterygota</taxon>
        <taxon>Neoptera</taxon>
        <taxon>Endopterygota</taxon>
        <taxon>Coleoptera</taxon>
        <taxon>Polyphaga</taxon>
        <taxon>Cucujiformia</taxon>
        <taxon>Chrysomeloidea</taxon>
        <taxon>Cerambycidae</taxon>
        <taxon>Cerambycinae</taxon>
        <taxon>Callichromatini</taxon>
        <taxon>Aromia</taxon>
    </lineage>
</organism>
<keyword evidence="5" id="KW-0539">Nucleus</keyword>
<evidence type="ECO:0000256" key="5">
    <source>
        <dbReference type="ARBA" id="ARBA00023242"/>
    </source>
</evidence>
<reference evidence="6" key="1">
    <citation type="journal article" date="2023" name="Insect Mol. Biol.">
        <title>Genome sequencing provides insights into the evolution of gene families encoding plant cell wall-degrading enzymes in longhorned beetles.</title>
        <authorList>
            <person name="Shin N.R."/>
            <person name="Okamura Y."/>
            <person name="Kirsch R."/>
            <person name="Pauchet Y."/>
        </authorList>
    </citation>
    <scope>NUCLEOTIDE SEQUENCE</scope>
    <source>
        <strain evidence="6">AMC_N1</strain>
    </source>
</reference>
<proteinExistence type="inferred from homology"/>
<dbReference type="PRINTS" id="PR01245">
    <property type="entry name" value="RAD1REC1"/>
</dbReference>
<dbReference type="AlphaFoldDB" id="A0AAV8YK02"/>
<dbReference type="EMBL" id="JAPWTK010000083">
    <property type="protein sequence ID" value="KAJ8951498.1"/>
    <property type="molecule type" value="Genomic_DNA"/>
</dbReference>
<comment type="similarity">
    <text evidence="2">Belongs to the rad1 family.</text>
</comment>
<evidence type="ECO:0000256" key="1">
    <source>
        <dbReference type="ARBA" id="ARBA00004123"/>
    </source>
</evidence>
<dbReference type="GO" id="GO:0006281">
    <property type="term" value="P:DNA repair"/>
    <property type="evidence" value="ECO:0007669"/>
    <property type="project" value="UniProtKB-KW"/>
</dbReference>
<evidence type="ECO:0000256" key="4">
    <source>
        <dbReference type="ARBA" id="ARBA00023204"/>
    </source>
</evidence>
<dbReference type="InterPro" id="IPR003021">
    <property type="entry name" value="Rad1_Rec1_Rad17"/>
</dbReference>
<evidence type="ECO:0000256" key="3">
    <source>
        <dbReference type="ARBA" id="ARBA00022763"/>
    </source>
</evidence>
<dbReference type="InterPro" id="IPR046938">
    <property type="entry name" value="DNA_clamp_sf"/>
</dbReference>
<comment type="caution">
    <text evidence="6">The sequence shown here is derived from an EMBL/GenBank/DDBJ whole genome shotgun (WGS) entry which is preliminary data.</text>
</comment>
<keyword evidence="4" id="KW-0234">DNA repair</keyword>
<dbReference type="Pfam" id="PF02144">
    <property type="entry name" value="Rad1"/>
    <property type="match status" value="1"/>
</dbReference>
<evidence type="ECO:0000256" key="2">
    <source>
        <dbReference type="ARBA" id="ARBA00010991"/>
    </source>
</evidence>
<gene>
    <name evidence="6" type="ORF">NQ318_000194</name>
</gene>
<evidence type="ECO:0008006" key="8">
    <source>
        <dbReference type="Google" id="ProtNLM"/>
    </source>
</evidence>
<dbReference type="PANTHER" id="PTHR10870">
    <property type="entry name" value="CELL CYCLE CHECKPOINT PROTEIN RAD1"/>
    <property type="match status" value="1"/>
</dbReference>
<accession>A0AAV8YK02</accession>
<name>A0AAV8YK02_9CUCU</name>
<comment type="subcellular location">
    <subcellularLocation>
        <location evidence="1">Nucleus</location>
    </subcellularLocation>
</comment>
<dbReference type="GO" id="GO:0030896">
    <property type="term" value="C:checkpoint clamp complex"/>
    <property type="evidence" value="ECO:0007669"/>
    <property type="project" value="TreeGrafter"/>
</dbReference>
<dbReference type="SUPFAM" id="SSF55979">
    <property type="entry name" value="DNA clamp"/>
    <property type="match status" value="1"/>
</dbReference>
<keyword evidence="3" id="KW-0227">DNA damage</keyword>
<dbReference type="PANTHER" id="PTHR10870:SF0">
    <property type="entry name" value="CELL CYCLE CHECKPOINT PROTEIN RAD1"/>
    <property type="match status" value="1"/>
</dbReference>
<dbReference type="Proteomes" id="UP001162162">
    <property type="component" value="Unassembled WGS sequence"/>
</dbReference>
<evidence type="ECO:0000313" key="6">
    <source>
        <dbReference type="EMBL" id="KAJ8951498.1"/>
    </source>
</evidence>